<dbReference type="KEGG" id="cdet:87941345"/>
<name>A0AAX4IA62_9PEZI</name>
<protein>
    <submittedName>
        <fullName evidence="1">Uncharacterized protein</fullName>
    </submittedName>
</protein>
<reference evidence="2" key="1">
    <citation type="journal article" date="2023" name="bioRxiv">
        <title>Complete genome of the Medicago anthracnose fungus, Colletotrichum destructivum, reveals a mini-chromosome-like region within a core chromosome.</title>
        <authorList>
            <person name="Lapalu N."/>
            <person name="Simon A."/>
            <person name="Lu A."/>
            <person name="Plaumann P.-L."/>
            <person name="Amselem J."/>
            <person name="Pigne S."/>
            <person name="Auger A."/>
            <person name="Koch C."/>
            <person name="Dallery J.-F."/>
            <person name="O'Connell R.J."/>
        </authorList>
    </citation>
    <scope>NUCLEOTIDE SEQUENCE [LARGE SCALE GENOMIC DNA]</scope>
    <source>
        <strain evidence="2">CBS 520.97</strain>
    </source>
</reference>
<keyword evidence="2" id="KW-1185">Reference proteome</keyword>
<organism evidence="1 2">
    <name type="scientific">Colletotrichum destructivum</name>
    <dbReference type="NCBI Taxonomy" id="34406"/>
    <lineage>
        <taxon>Eukaryota</taxon>
        <taxon>Fungi</taxon>
        <taxon>Dikarya</taxon>
        <taxon>Ascomycota</taxon>
        <taxon>Pezizomycotina</taxon>
        <taxon>Sordariomycetes</taxon>
        <taxon>Hypocreomycetidae</taxon>
        <taxon>Glomerellales</taxon>
        <taxon>Glomerellaceae</taxon>
        <taxon>Colletotrichum</taxon>
        <taxon>Colletotrichum destructivum species complex</taxon>
    </lineage>
</organism>
<accession>A0AAX4IA62</accession>
<dbReference type="AlphaFoldDB" id="A0AAX4IA62"/>
<sequence>MGHHGSDHRDECHVPLIARPSVSPLLSPRVTLGIRGTTSHGPRFSICCRAACHLQAATYSEPPTAWSAGTIVARRRFTLYEPLWLRHLGLGYTDLETSIYPRALHALVSASCLLVVKEGQSRVPGLALVARGPPRHLTAFNCIWTGTRSRPQLAADSLPD</sequence>
<dbReference type="RefSeq" id="XP_062777052.1">
    <property type="nucleotide sequence ID" value="XM_062921001.1"/>
</dbReference>
<evidence type="ECO:0000313" key="1">
    <source>
        <dbReference type="EMBL" id="WQF79828.1"/>
    </source>
</evidence>
<proteinExistence type="predicted"/>
<dbReference type="GeneID" id="87941345"/>
<dbReference type="Proteomes" id="UP001322277">
    <property type="component" value="Chromosome 3"/>
</dbReference>
<gene>
    <name evidence="1" type="ORF">CDEST_04842</name>
</gene>
<dbReference type="EMBL" id="CP137307">
    <property type="protein sequence ID" value="WQF79828.1"/>
    <property type="molecule type" value="Genomic_DNA"/>
</dbReference>
<evidence type="ECO:0000313" key="2">
    <source>
        <dbReference type="Proteomes" id="UP001322277"/>
    </source>
</evidence>